<dbReference type="EMBL" id="JANYMP010000013">
    <property type="protein sequence ID" value="MCS7480336.1"/>
    <property type="molecule type" value="Genomic_DNA"/>
</dbReference>
<gene>
    <name evidence="2" type="ORF">NZH93_26065</name>
</gene>
<proteinExistence type="predicted"/>
<reference evidence="2" key="1">
    <citation type="submission" date="2022-08" db="EMBL/GenBank/DDBJ databases">
        <authorList>
            <person name="Tistechok S."/>
            <person name="Samborskyy M."/>
            <person name="Roman I."/>
        </authorList>
    </citation>
    <scope>NUCLEOTIDE SEQUENCE</scope>
    <source>
        <strain evidence="2">DSM 103496</strain>
    </source>
</reference>
<name>A0A9X2VP76_9PSEU</name>
<dbReference type="Proteomes" id="UP001141259">
    <property type="component" value="Unassembled WGS sequence"/>
</dbReference>
<comment type="caution">
    <text evidence="2">The sequence shown here is derived from an EMBL/GenBank/DDBJ whole genome shotgun (WGS) entry which is preliminary data.</text>
</comment>
<accession>A0A9X2VP76</accession>
<keyword evidence="3" id="KW-1185">Reference proteome</keyword>
<dbReference type="RefSeq" id="WP_259625830.1">
    <property type="nucleotide sequence ID" value="NZ_JANYMP010000013.1"/>
</dbReference>
<feature type="chain" id="PRO_5040913135" evidence="1">
    <location>
        <begin position="26"/>
        <end position="182"/>
    </location>
</feature>
<protein>
    <submittedName>
        <fullName evidence="2">Uncharacterized protein</fullName>
    </submittedName>
</protein>
<organism evidence="2 3">
    <name type="scientific">Umezawaea endophytica</name>
    <dbReference type="NCBI Taxonomy" id="1654476"/>
    <lineage>
        <taxon>Bacteria</taxon>
        <taxon>Bacillati</taxon>
        <taxon>Actinomycetota</taxon>
        <taxon>Actinomycetes</taxon>
        <taxon>Pseudonocardiales</taxon>
        <taxon>Pseudonocardiaceae</taxon>
        <taxon>Umezawaea</taxon>
    </lineage>
</organism>
<evidence type="ECO:0000313" key="2">
    <source>
        <dbReference type="EMBL" id="MCS7480336.1"/>
    </source>
</evidence>
<feature type="signal peptide" evidence="1">
    <location>
        <begin position="1"/>
        <end position="25"/>
    </location>
</feature>
<evidence type="ECO:0000256" key="1">
    <source>
        <dbReference type="SAM" id="SignalP"/>
    </source>
</evidence>
<evidence type="ECO:0000313" key="3">
    <source>
        <dbReference type="Proteomes" id="UP001141259"/>
    </source>
</evidence>
<dbReference type="AlphaFoldDB" id="A0A9X2VP76"/>
<keyword evidence="1" id="KW-0732">Signal</keyword>
<sequence>MSKRVAVVIGTAVALAAAVPGAAAAGTGAASAGAPVGSGSLSWSAVLVDSAGVAQTGKPLTAAWTALGDRAPRFGSVRNTGTAALTGQTYTASVSGLLPSPVRVDACVGAAWNTAANTCAGTVTTLVLSSAGTASPATALAVGGQLGIRVSLTGGLSGNTNATIGVSVANNAHIRTATTTNS</sequence>